<comment type="similarity">
    <text evidence="2">Belongs to the oxygen-dependent FAD-linked oxidoreductase family.</text>
</comment>
<dbReference type="GO" id="GO:0071949">
    <property type="term" value="F:FAD binding"/>
    <property type="evidence" value="ECO:0007669"/>
    <property type="project" value="InterPro"/>
</dbReference>
<keyword evidence="4" id="KW-0274">FAD</keyword>
<dbReference type="PROSITE" id="PS51387">
    <property type="entry name" value="FAD_PCMH"/>
    <property type="match status" value="1"/>
</dbReference>
<gene>
    <name evidence="8" type="ORF">EVJ58_g7607</name>
</gene>
<dbReference type="InterPro" id="IPR036318">
    <property type="entry name" value="FAD-bd_PCMH-like_sf"/>
</dbReference>
<dbReference type="Proteomes" id="UP000298390">
    <property type="component" value="Unassembled WGS sequence"/>
</dbReference>
<organism evidence="8 9">
    <name type="scientific">Rhodofomes roseus</name>
    <dbReference type="NCBI Taxonomy" id="34475"/>
    <lineage>
        <taxon>Eukaryota</taxon>
        <taxon>Fungi</taxon>
        <taxon>Dikarya</taxon>
        <taxon>Basidiomycota</taxon>
        <taxon>Agaricomycotina</taxon>
        <taxon>Agaricomycetes</taxon>
        <taxon>Polyporales</taxon>
        <taxon>Rhodofomes</taxon>
    </lineage>
</organism>
<sequence>MLRQLLTFSLFALCTIKSALGDTPSLQSILANNSIEIYFPGEPGYQNVSQAFNLRLHFEPIAVAYPNTTEQVAELVKAGAFLQVPVTARSGGHSYAAYGLGGANGHLVIDLANINEISVDNSTGVATIGTGNRIGDIAIALFDQAGRALPHGTCSLIGIGGHASFGGYGFTSRQWGLTLDNVIGATVVLANGTVVEASETQNPDLFWAVRGAAPSFGIVTHFNFTTYVAPAQPTFFSYYWSLPLEQAISGISLYQNFSFSPSIPPEIGFEMDLTKGTNNGEILLNLVGSYYGSPDQYSAIVQPFLDAMPNQTAPAQVNVTSWLDNLVLLAGGPIASTPQSRASENNTFYAKSLTTPSDQPMSEEAITALASWMSVEGWYTPTDWFVQLELYGGNTSKIDTIPSNATAYFNRHDLWTIQFYTSSADAEPPFPREGFAFLDGLVASITANEPESYAYGAYPNYVDPRLPPDAWHTLYFGSNFDRLRQIKTELDPYGVFTFPQSIPPYEPLL</sequence>
<evidence type="ECO:0000313" key="8">
    <source>
        <dbReference type="EMBL" id="TFY56498.1"/>
    </source>
</evidence>
<dbReference type="InterPro" id="IPR012951">
    <property type="entry name" value="BBE"/>
</dbReference>
<feature type="domain" description="FAD-binding PCMH-type" evidence="7">
    <location>
        <begin position="56"/>
        <end position="229"/>
    </location>
</feature>
<dbReference type="InterPro" id="IPR050416">
    <property type="entry name" value="FAD-linked_Oxidoreductase"/>
</dbReference>
<dbReference type="Gene3D" id="3.40.462.20">
    <property type="match status" value="1"/>
</dbReference>
<evidence type="ECO:0000256" key="6">
    <source>
        <dbReference type="SAM" id="SignalP"/>
    </source>
</evidence>
<keyword evidence="5" id="KW-0560">Oxidoreductase</keyword>
<dbReference type="PANTHER" id="PTHR42973:SF39">
    <property type="entry name" value="FAD-BINDING PCMH-TYPE DOMAIN-CONTAINING PROTEIN"/>
    <property type="match status" value="1"/>
</dbReference>
<comment type="cofactor">
    <cofactor evidence="1">
        <name>FAD</name>
        <dbReference type="ChEBI" id="CHEBI:57692"/>
    </cofactor>
</comment>
<dbReference type="InterPro" id="IPR016166">
    <property type="entry name" value="FAD-bd_PCMH"/>
</dbReference>
<evidence type="ECO:0000313" key="9">
    <source>
        <dbReference type="Proteomes" id="UP000298390"/>
    </source>
</evidence>
<keyword evidence="3" id="KW-0285">Flavoprotein</keyword>
<accession>A0A4Y9Y3J4</accession>
<feature type="chain" id="PRO_5021274112" description="FAD-binding PCMH-type domain-containing protein" evidence="6">
    <location>
        <begin position="22"/>
        <end position="509"/>
    </location>
</feature>
<dbReference type="InterPro" id="IPR006094">
    <property type="entry name" value="Oxid_FAD_bind_N"/>
</dbReference>
<evidence type="ECO:0000256" key="1">
    <source>
        <dbReference type="ARBA" id="ARBA00001974"/>
    </source>
</evidence>
<dbReference type="InterPro" id="IPR016169">
    <property type="entry name" value="FAD-bd_PCMH_sub2"/>
</dbReference>
<dbReference type="Pfam" id="PF01565">
    <property type="entry name" value="FAD_binding_4"/>
    <property type="match status" value="1"/>
</dbReference>
<dbReference type="STRING" id="34475.A0A4Y9Y3J4"/>
<reference evidence="8 9" key="1">
    <citation type="submission" date="2019-01" db="EMBL/GenBank/DDBJ databases">
        <title>Genome sequencing of the rare red list fungi Fomitopsis rosea.</title>
        <authorList>
            <person name="Buettner E."/>
            <person name="Kellner H."/>
        </authorList>
    </citation>
    <scope>NUCLEOTIDE SEQUENCE [LARGE SCALE GENOMIC DNA]</scope>
    <source>
        <strain evidence="8 9">DSM 105464</strain>
    </source>
</reference>
<evidence type="ECO:0000259" key="7">
    <source>
        <dbReference type="PROSITE" id="PS51387"/>
    </source>
</evidence>
<protein>
    <recommendedName>
        <fullName evidence="7">FAD-binding PCMH-type domain-containing protein</fullName>
    </recommendedName>
</protein>
<feature type="signal peptide" evidence="6">
    <location>
        <begin position="1"/>
        <end position="21"/>
    </location>
</feature>
<dbReference type="SUPFAM" id="SSF56176">
    <property type="entry name" value="FAD-binding/transporter-associated domain-like"/>
    <property type="match status" value="1"/>
</dbReference>
<evidence type="ECO:0000256" key="4">
    <source>
        <dbReference type="ARBA" id="ARBA00022827"/>
    </source>
</evidence>
<keyword evidence="6" id="KW-0732">Signal</keyword>
<evidence type="ECO:0000256" key="3">
    <source>
        <dbReference type="ARBA" id="ARBA00022630"/>
    </source>
</evidence>
<comment type="caution">
    <text evidence="8">The sequence shown here is derived from an EMBL/GenBank/DDBJ whole genome shotgun (WGS) entry which is preliminary data.</text>
</comment>
<dbReference type="AlphaFoldDB" id="A0A4Y9Y3J4"/>
<evidence type="ECO:0000256" key="2">
    <source>
        <dbReference type="ARBA" id="ARBA00005466"/>
    </source>
</evidence>
<dbReference type="Pfam" id="PF08031">
    <property type="entry name" value="BBE"/>
    <property type="match status" value="1"/>
</dbReference>
<name>A0A4Y9Y3J4_9APHY</name>
<proteinExistence type="inferred from homology"/>
<dbReference type="EMBL" id="SEKV01000499">
    <property type="protein sequence ID" value="TFY56498.1"/>
    <property type="molecule type" value="Genomic_DNA"/>
</dbReference>
<dbReference type="PANTHER" id="PTHR42973">
    <property type="entry name" value="BINDING OXIDOREDUCTASE, PUTATIVE (AFU_ORTHOLOGUE AFUA_1G17690)-RELATED"/>
    <property type="match status" value="1"/>
</dbReference>
<dbReference type="GO" id="GO:0016491">
    <property type="term" value="F:oxidoreductase activity"/>
    <property type="evidence" value="ECO:0007669"/>
    <property type="project" value="UniProtKB-KW"/>
</dbReference>
<dbReference type="Gene3D" id="3.30.465.10">
    <property type="match status" value="1"/>
</dbReference>
<evidence type="ECO:0000256" key="5">
    <source>
        <dbReference type="ARBA" id="ARBA00023002"/>
    </source>
</evidence>